<dbReference type="RefSeq" id="WP_103319700.1">
    <property type="nucleotide sequence ID" value="NZ_PPTF01000036.1"/>
</dbReference>
<proteinExistence type="predicted"/>
<keyword evidence="4" id="KW-1185">Reference proteome</keyword>
<keyword evidence="2" id="KW-0812">Transmembrane</keyword>
<feature type="region of interest" description="Disordered" evidence="1">
    <location>
        <begin position="1"/>
        <end position="46"/>
    </location>
</feature>
<evidence type="ECO:0000313" key="3">
    <source>
        <dbReference type="EMBL" id="POA98786.1"/>
    </source>
</evidence>
<organism evidence="3 4">
    <name type="scientific">Chromobacterium sinusclupearum</name>
    <dbReference type="NCBI Taxonomy" id="2077146"/>
    <lineage>
        <taxon>Bacteria</taxon>
        <taxon>Pseudomonadati</taxon>
        <taxon>Pseudomonadota</taxon>
        <taxon>Betaproteobacteria</taxon>
        <taxon>Neisseriales</taxon>
        <taxon>Chromobacteriaceae</taxon>
        <taxon>Chromobacterium</taxon>
    </lineage>
</organism>
<sequence>MENPSISRLSSSSISHLDGNAKIDNSPGMVLDAPEDLGIAQPNTQNRPETLSLAELEDKAKTADAEAKKCGVDIAKRGFFAKLLTLAAASAVLVAAALVTGLTGGAGIPLLALAGVGFAMAVGDVACAGYDWYSKAHGGEGMAMGGDSLGNFMNWLATKCGASADAAKKVGTYGSLLARGTLAVGTIAVGGFLPVATTGALHSAGLGISIGSAALTTASGIPTASAGLRSADKQKHEMEAAEAKAKLAMVKARPEQKNQSVQTDAMPVQDMATQTRPTPALVSTATQAERAQTRDAETETIHLISQTVRETLEQSARLLQRSHSVSF</sequence>
<evidence type="ECO:0000313" key="4">
    <source>
        <dbReference type="Proteomes" id="UP000236416"/>
    </source>
</evidence>
<name>A0A2K4MNW9_9NEIS</name>
<accession>A0A2K4MNW9</accession>
<dbReference type="AlphaFoldDB" id="A0A2K4MNW9"/>
<keyword evidence="2" id="KW-0472">Membrane</keyword>
<gene>
    <name evidence="3" type="ORF">C2134_09965</name>
</gene>
<reference evidence="3 4" key="1">
    <citation type="submission" date="2018-01" db="EMBL/GenBank/DDBJ databases">
        <title>Genomic Sequence of Chromobacterium MWU13-2610 from wild cranberry bogs within the Cape Cod National Seashore.</title>
        <authorList>
            <person name="O'Hara-Hanley K."/>
            <person name="Soby S."/>
            <person name="Harrison A."/>
        </authorList>
    </citation>
    <scope>NUCLEOTIDE SEQUENCE [LARGE SCALE GENOMIC DNA]</scope>
    <source>
        <strain evidence="3 4">MWU13-2610</strain>
    </source>
</reference>
<evidence type="ECO:0000256" key="2">
    <source>
        <dbReference type="SAM" id="Phobius"/>
    </source>
</evidence>
<comment type="caution">
    <text evidence="3">The sequence shown here is derived from an EMBL/GenBank/DDBJ whole genome shotgun (WGS) entry which is preliminary data.</text>
</comment>
<dbReference type="EMBL" id="PPTF01000036">
    <property type="protein sequence ID" value="POA98786.1"/>
    <property type="molecule type" value="Genomic_DNA"/>
</dbReference>
<feature type="transmembrane region" description="Helical" evidence="2">
    <location>
        <begin position="83"/>
        <end position="102"/>
    </location>
</feature>
<dbReference type="Proteomes" id="UP000236416">
    <property type="component" value="Unassembled WGS sequence"/>
</dbReference>
<protein>
    <submittedName>
        <fullName evidence="3">Uncharacterized protein</fullName>
    </submittedName>
</protein>
<keyword evidence="2" id="KW-1133">Transmembrane helix</keyword>
<feature type="compositionally biased region" description="Low complexity" evidence="1">
    <location>
        <begin position="1"/>
        <end position="15"/>
    </location>
</feature>
<feature type="transmembrane region" description="Helical" evidence="2">
    <location>
        <begin position="108"/>
        <end position="133"/>
    </location>
</feature>
<evidence type="ECO:0000256" key="1">
    <source>
        <dbReference type="SAM" id="MobiDB-lite"/>
    </source>
</evidence>